<feature type="domain" description="MucBP" evidence="9">
    <location>
        <begin position="671"/>
        <end position="733"/>
    </location>
</feature>
<feature type="compositionally biased region" description="Basic and acidic residues" evidence="6">
    <location>
        <begin position="74"/>
        <end position="84"/>
    </location>
</feature>
<dbReference type="EMBL" id="CP147248">
    <property type="protein sequence ID" value="WYJ85237.1"/>
    <property type="molecule type" value="Genomic_DNA"/>
</dbReference>
<keyword evidence="7" id="KW-1133">Transmembrane helix</keyword>
<dbReference type="Pfam" id="PF00746">
    <property type="entry name" value="Gram_pos_anchor"/>
    <property type="match status" value="1"/>
</dbReference>
<dbReference type="InterPro" id="IPR019931">
    <property type="entry name" value="LPXTG_anchor"/>
</dbReference>
<evidence type="ECO:0000259" key="9">
    <source>
        <dbReference type="Pfam" id="PF06458"/>
    </source>
</evidence>
<feature type="transmembrane region" description="Helical" evidence="7">
    <location>
        <begin position="779"/>
        <end position="798"/>
    </location>
</feature>
<dbReference type="InterPro" id="IPR009459">
    <property type="entry name" value="MucBP_dom"/>
</dbReference>
<evidence type="ECO:0008006" key="12">
    <source>
        <dbReference type="Google" id="ProtNLM"/>
    </source>
</evidence>
<dbReference type="InterPro" id="IPR032675">
    <property type="entry name" value="LRR_dom_sf"/>
</dbReference>
<evidence type="ECO:0000313" key="11">
    <source>
        <dbReference type="Proteomes" id="UP000195080"/>
    </source>
</evidence>
<keyword evidence="5" id="KW-0572">Peptidoglycan-anchor</keyword>
<evidence type="ECO:0000256" key="3">
    <source>
        <dbReference type="ARBA" id="ARBA00022729"/>
    </source>
</evidence>
<evidence type="ECO:0000256" key="5">
    <source>
        <dbReference type="ARBA" id="ARBA00023088"/>
    </source>
</evidence>
<dbReference type="InterPro" id="IPR011889">
    <property type="entry name" value="Liste_lipo_26"/>
</dbReference>
<dbReference type="Gene3D" id="3.10.20.320">
    <property type="entry name" value="Putative peptidoglycan bound protein (lpxtg motif)"/>
    <property type="match status" value="3"/>
</dbReference>
<dbReference type="RefSeq" id="WP_086444580.1">
    <property type="nucleotide sequence ID" value="NZ_CP147248.1"/>
</dbReference>
<feature type="region of interest" description="Disordered" evidence="6">
    <location>
        <begin position="44"/>
        <end position="115"/>
    </location>
</feature>
<evidence type="ECO:0000256" key="2">
    <source>
        <dbReference type="ARBA" id="ARBA00022525"/>
    </source>
</evidence>
<dbReference type="InterPro" id="IPR005046">
    <property type="entry name" value="DUF285"/>
</dbReference>
<evidence type="ECO:0000256" key="4">
    <source>
        <dbReference type="ARBA" id="ARBA00022737"/>
    </source>
</evidence>
<evidence type="ECO:0000256" key="7">
    <source>
        <dbReference type="SAM" id="Phobius"/>
    </source>
</evidence>
<feature type="domain" description="Gram-positive cocci surface proteins LPxTG" evidence="8">
    <location>
        <begin position="764"/>
        <end position="803"/>
    </location>
</feature>
<dbReference type="Pfam" id="PF06458">
    <property type="entry name" value="MucBP"/>
    <property type="match status" value="3"/>
</dbReference>
<dbReference type="Gene3D" id="3.80.10.10">
    <property type="entry name" value="Ribonuclease Inhibitor"/>
    <property type="match status" value="1"/>
</dbReference>
<feature type="domain" description="MucBP" evidence="9">
    <location>
        <begin position="528"/>
        <end position="590"/>
    </location>
</feature>
<keyword evidence="4" id="KW-0677">Repeat</keyword>
<keyword evidence="1" id="KW-0134">Cell wall</keyword>
<gene>
    <name evidence="10" type="ORF">A5866_000313</name>
</gene>
<accession>A0ABZ2T1H4</accession>
<evidence type="ECO:0000313" key="10">
    <source>
        <dbReference type="EMBL" id="WYJ85237.1"/>
    </source>
</evidence>
<feature type="compositionally biased region" description="Polar residues" evidence="6">
    <location>
        <begin position="44"/>
        <end position="53"/>
    </location>
</feature>
<feature type="compositionally biased region" description="Low complexity" evidence="6">
    <location>
        <begin position="54"/>
        <end position="66"/>
    </location>
</feature>
<evidence type="ECO:0000256" key="1">
    <source>
        <dbReference type="ARBA" id="ARBA00022512"/>
    </source>
</evidence>
<keyword evidence="3" id="KW-0732">Signal</keyword>
<feature type="domain" description="MucBP" evidence="9">
    <location>
        <begin position="599"/>
        <end position="662"/>
    </location>
</feature>
<name>A0ABZ2T1H4_9ENTE</name>
<evidence type="ECO:0000256" key="6">
    <source>
        <dbReference type="SAM" id="MobiDB-lite"/>
    </source>
</evidence>
<dbReference type="Proteomes" id="UP000195080">
    <property type="component" value="Chromosome"/>
</dbReference>
<dbReference type="NCBIfam" id="TIGR02167">
    <property type="entry name" value="Liste_lipo_26"/>
    <property type="match status" value="8"/>
</dbReference>
<organism evidence="10 11">
    <name type="scientific">Candidatus Enterococcus lemimoniae</name>
    <dbReference type="NCBI Taxonomy" id="1834167"/>
    <lineage>
        <taxon>Bacteria</taxon>
        <taxon>Bacillati</taxon>
        <taxon>Bacillota</taxon>
        <taxon>Bacilli</taxon>
        <taxon>Lactobacillales</taxon>
        <taxon>Enterococcaceae</taxon>
        <taxon>Enterococcus</taxon>
    </lineage>
</organism>
<sequence length="805" mass="91211">MYLNRKKQRVIRKWRVGLRLFICSILVFNLVFPQINVFAETTTPKVDSNTPLQTLSTSDVDSLDVSESQMSTEPNKESTSESKEQFSQNTSSEEPAIENMEQPDGIVYSEPTTTSSNTTGIWGDVTWEFDMDTKSLTFTSEGTLGDYQSSPWMNGTLDQLNIWHIFFSEKVFTPENSTKLFSNLTNLADLETSKIDTSKTTNMSSMFAWTSLISALDLSTFDTSRVTDMSNMFFNAWYLKNLDIKHFNTAQVTNMSEMFSETHSLETLDVSSFDTANTQTMNRMFHNMHELKNLNLSNFNTSEVINMSEMFSGNLSLENLSISTFDTSKVIDMSDMFYGCRNINHIDVSNFNTSNVTNMSGMFAYNESLLELNLSNFNTTKVTNMANMFESCMNITELDVSSFDTSNVKNMDSMFYFMAYLRKLDISNFTTKYDDTSIRDMFTSNFFLEEIKMSPNFFMNTNAGLEDLEETDVYTGNWQNIGNGSHDIPTGKNVWTSLGFMEKYNGKNDADTYIWQKKRDIAGDLILEYRDTEGNQINLPKKISGTIGNSYDVSNNEYKLFIEGYEFKENNGSLTGTFSFSEQIISFIYTKKPVKAKNLTVFYQDSDGNKIAEPKTISGNIGDPFNEAPITIEGYSFKEVKDATTTEGILTDKEQSIVFIYTKKIVKAKDLTIFYQDSDGNKIAESKTISGNIGDPFNVTPIAIEGYSFKEVKDATPTEGILTNKEQSIIFIYAKQSVPSKKPTKTETSGSFEMEKRITGNISSNQKTTLPKTGDNQSIILLSIGFLLVILATFSWILRQRKEHR</sequence>
<keyword evidence="7" id="KW-0812">Transmembrane</keyword>
<keyword evidence="11" id="KW-1185">Reference proteome</keyword>
<protein>
    <recommendedName>
        <fullName evidence="12">Gram-positive cocci surface proteins LPxTG domain-containing protein</fullName>
    </recommendedName>
</protein>
<keyword evidence="2" id="KW-0964">Secreted</keyword>
<dbReference type="Pfam" id="PF03382">
    <property type="entry name" value="DUF285"/>
    <property type="match status" value="1"/>
</dbReference>
<dbReference type="NCBIfam" id="TIGR01167">
    <property type="entry name" value="LPXTG_anchor"/>
    <property type="match status" value="1"/>
</dbReference>
<evidence type="ECO:0000259" key="8">
    <source>
        <dbReference type="Pfam" id="PF00746"/>
    </source>
</evidence>
<reference evidence="11" key="1">
    <citation type="submission" date="2017-05" db="EMBL/GenBank/DDBJ databases">
        <title>The Genome Sequence of EEnterococcus faecalis 9F2_4866.</title>
        <authorList>
            <consortium name="The Broad Institute Genomics Platform"/>
            <consortium name="The Broad Institute Genomic Center for Infectious Diseases"/>
            <person name="Earl A."/>
            <person name="Manson A."/>
            <person name="Schwartman J."/>
            <person name="Gilmore M."/>
            <person name="Abouelleil A."/>
            <person name="Cao P."/>
            <person name="Chapman S."/>
            <person name="Cusick C."/>
            <person name="Shea T."/>
            <person name="Young S."/>
            <person name="Neafsey D."/>
            <person name="Nusbaum C."/>
            <person name="Birren B."/>
        </authorList>
    </citation>
    <scope>NUCLEOTIDE SEQUENCE [LARGE SCALE GENOMIC DNA]</scope>
    <source>
        <strain evidence="11">12C11_DIV0727</strain>
    </source>
</reference>
<proteinExistence type="predicted"/>
<dbReference type="SUPFAM" id="SSF52058">
    <property type="entry name" value="L domain-like"/>
    <property type="match status" value="1"/>
</dbReference>
<keyword evidence="7" id="KW-0472">Membrane</keyword>